<evidence type="ECO:0000256" key="1">
    <source>
        <dbReference type="SAM" id="Coils"/>
    </source>
</evidence>
<evidence type="ECO:0000313" key="5">
    <source>
        <dbReference type="Proteomes" id="UP000075502"/>
    </source>
</evidence>
<dbReference type="EMBL" id="JEME01002690">
    <property type="protein sequence ID" value="KYG03490.1"/>
    <property type="molecule type" value="Genomic_DNA"/>
</dbReference>
<feature type="region of interest" description="Disordered" evidence="2">
    <location>
        <begin position="1"/>
        <end position="64"/>
    </location>
</feature>
<protein>
    <recommendedName>
        <fullName evidence="3">eCIS core domain-containing protein</fullName>
    </recommendedName>
</protein>
<feature type="compositionally biased region" description="Low complexity" evidence="2">
    <location>
        <begin position="44"/>
        <end position="58"/>
    </location>
</feature>
<name>A0A150TFK0_SORCE</name>
<evidence type="ECO:0000313" key="4">
    <source>
        <dbReference type="EMBL" id="KYG03490.1"/>
    </source>
</evidence>
<feature type="compositionally biased region" description="Low complexity" evidence="2">
    <location>
        <begin position="20"/>
        <end position="29"/>
    </location>
</feature>
<feature type="coiled-coil region" evidence="1">
    <location>
        <begin position="260"/>
        <end position="323"/>
    </location>
</feature>
<reference evidence="4 5" key="1">
    <citation type="submission" date="2014-02" db="EMBL/GenBank/DDBJ databases">
        <title>The small core and large imbalanced accessory genome model reveals a collaborative survival strategy of Sorangium cellulosum strains in nature.</title>
        <authorList>
            <person name="Han K."/>
            <person name="Peng R."/>
            <person name="Blom J."/>
            <person name="Li Y.-Z."/>
        </authorList>
    </citation>
    <scope>NUCLEOTIDE SEQUENCE [LARGE SCALE GENOMIC DNA]</scope>
    <source>
        <strain evidence="4 5">So0007-03</strain>
    </source>
</reference>
<accession>A0A150TFK0</accession>
<evidence type="ECO:0000256" key="2">
    <source>
        <dbReference type="SAM" id="MobiDB-lite"/>
    </source>
</evidence>
<feature type="domain" description="eCIS core" evidence="3">
    <location>
        <begin position="56"/>
        <end position="132"/>
    </location>
</feature>
<feature type="compositionally biased region" description="Basic and acidic residues" evidence="2">
    <location>
        <begin position="30"/>
        <end position="40"/>
    </location>
</feature>
<keyword evidence="1" id="KW-0175">Coiled coil</keyword>
<dbReference type="Proteomes" id="UP000075502">
    <property type="component" value="Unassembled WGS sequence"/>
</dbReference>
<dbReference type="InterPro" id="IPR025295">
    <property type="entry name" value="eCIS_core_dom"/>
</dbReference>
<evidence type="ECO:0000259" key="3">
    <source>
        <dbReference type="Pfam" id="PF13699"/>
    </source>
</evidence>
<dbReference type="Pfam" id="PF13699">
    <property type="entry name" value="eCIS_core"/>
    <property type="match status" value="1"/>
</dbReference>
<proteinExistence type="predicted"/>
<sequence length="517" mass="55247">MFEPLLPAPSGASASGLRHAASGAESPAEPAERQADEIGERIAGSLSSSSDVGSGPLPDDVRSTAEEHLGVELPEVQLQAGHEGHRKAQREGAIAVTVGDTISFGAGQLSTATHRGRALLGHELTHVAQQAAAGQVATQRQASDGEVADAQGAMTIAPPPGHEERKAEIAASKAELAVERAMRDELRARIELVPQESSVESLEERKALRGEIRRVEEHMVERLTAQIGRVDEALGALRAVLPTASAPGTPDVPEPLWEDLRTLENERKAAEGERKALQRSRVREEIREIDEQLAELGAEDARRKELEERKKKLGELLSATAEKRAAPGTVGKGADGRGYVVYAHSVKVGGSLPWRNNNPGNVQRAKYGADPPGVLGVDRFQHFIFDSEEAGKNAIFFDLITRRRPDVTLASALQSYVAGVQKIEDLPEDKAECERRGIPPATCVTKAAARAYAPKVTGTANLPLTQTLGALDQAEQAALVDAILVWEGGKFGAKGDEYTCADQAAPRDIRDLLGCDE</sequence>
<organism evidence="4 5">
    <name type="scientific">Sorangium cellulosum</name>
    <name type="common">Polyangium cellulosum</name>
    <dbReference type="NCBI Taxonomy" id="56"/>
    <lineage>
        <taxon>Bacteria</taxon>
        <taxon>Pseudomonadati</taxon>
        <taxon>Myxococcota</taxon>
        <taxon>Polyangia</taxon>
        <taxon>Polyangiales</taxon>
        <taxon>Polyangiaceae</taxon>
        <taxon>Sorangium</taxon>
    </lineage>
</organism>
<dbReference type="AlphaFoldDB" id="A0A150TFK0"/>
<comment type="caution">
    <text evidence="4">The sequence shown here is derived from an EMBL/GenBank/DDBJ whole genome shotgun (WGS) entry which is preliminary data.</text>
</comment>
<gene>
    <name evidence="4" type="ORF">BE21_51420</name>
</gene>